<feature type="compositionally biased region" description="Polar residues" evidence="5">
    <location>
        <begin position="826"/>
        <end position="842"/>
    </location>
</feature>
<keyword evidence="3 6" id="KW-1133">Transmembrane helix</keyword>
<feature type="compositionally biased region" description="Polar residues" evidence="5">
    <location>
        <begin position="532"/>
        <end position="566"/>
    </location>
</feature>
<reference evidence="7 8" key="1">
    <citation type="journal article" date="2021" name="Environ. Microbiol.">
        <title>Gene family expansions and transcriptome signatures uncover fungal adaptations to wood decay.</title>
        <authorList>
            <person name="Hage H."/>
            <person name="Miyauchi S."/>
            <person name="Viragh M."/>
            <person name="Drula E."/>
            <person name="Min B."/>
            <person name="Chaduli D."/>
            <person name="Navarro D."/>
            <person name="Favel A."/>
            <person name="Norest M."/>
            <person name="Lesage-Meessen L."/>
            <person name="Balint B."/>
            <person name="Merenyi Z."/>
            <person name="de Eugenio L."/>
            <person name="Morin E."/>
            <person name="Martinez A.T."/>
            <person name="Baldrian P."/>
            <person name="Stursova M."/>
            <person name="Martinez M.J."/>
            <person name="Novotny C."/>
            <person name="Magnuson J.K."/>
            <person name="Spatafora J.W."/>
            <person name="Maurice S."/>
            <person name="Pangilinan J."/>
            <person name="Andreopoulos W."/>
            <person name="LaButti K."/>
            <person name="Hundley H."/>
            <person name="Na H."/>
            <person name="Kuo A."/>
            <person name="Barry K."/>
            <person name="Lipzen A."/>
            <person name="Henrissat B."/>
            <person name="Riley R."/>
            <person name="Ahrendt S."/>
            <person name="Nagy L.G."/>
            <person name="Grigoriev I.V."/>
            <person name="Martin F."/>
            <person name="Rosso M.N."/>
        </authorList>
    </citation>
    <scope>NUCLEOTIDE SEQUENCE [LARGE SCALE GENOMIC DNA]</scope>
    <source>
        <strain evidence="7 8">CIRM-BRFM 1785</strain>
    </source>
</reference>
<evidence type="ECO:0000313" key="8">
    <source>
        <dbReference type="Proteomes" id="UP000814176"/>
    </source>
</evidence>
<evidence type="ECO:0000256" key="2">
    <source>
        <dbReference type="ARBA" id="ARBA00022692"/>
    </source>
</evidence>
<dbReference type="PANTHER" id="PTHR15549">
    <property type="entry name" value="PAIRED IMMUNOGLOBULIN-LIKE TYPE 2 RECEPTOR"/>
    <property type="match status" value="1"/>
</dbReference>
<evidence type="ECO:0000256" key="3">
    <source>
        <dbReference type="ARBA" id="ARBA00022989"/>
    </source>
</evidence>
<dbReference type="PANTHER" id="PTHR15549:SF26">
    <property type="entry name" value="AXIAL BUDDING PATTERN PROTEIN 2-RELATED"/>
    <property type="match status" value="1"/>
</dbReference>
<sequence>MANTLVSIIVDDNSPTIAYAPFGDTLGEPNVTAGWNPYYTGSGFSSGSNSSSSSVVSNLGSGTSLHVTACDGAQVAIRWNGTAINVFGTITANSSSALTYTISLDGNATTNFFSRISSPASVDTAANDVLASFSNLSDELHEIVLTVHNAGATDSNDVTDLDAVVAFDSFVLFMDGDGPPAPSASSTSASEAPTTTSLPDGAVSYRGQWSYSAGLLPDFPGAAFHTSTNVGDSARVDFNGELPRPHLPSPLCGPPSSSLTQFLFSIPAGTALSLSGLTSPSSGTYNVTLDDHLYPTLSARASFTAASPVVLFYIADLDPAIPHSLEIVNAGADGGGNDLTADLVILAGGMNVTMAGNTTVPNTSTSSSHLSHGAVAAIAVGVVLGVLILIAFILTAIYWRRRRARRKESFLVNPRVSYWQRNWPRWFSPRAGSTAPQDTHFVREKDTNWRDSMPPRHTPGILQIGRPIMPREKEEDGHHDYYGGSEVGTQGHSAQRTRHVSQKSDGSFSIELPELSAVPLRNPTSPFPYTPEPSSLVSQTSAIPRGAPSTTPPDTLSRMRSSTSPRNARPRGPREMHGRGSSDLLNEMYMPTSDLEAEDNATPLRVEFAAQSQPRSERRMERYVSTGGVSLPQSLRQALARGSVDGGNAEAGPSRPSTFLSFMDFSSSSSSSSRSRSLRQSSSTQSKRSTRSSAKSRHESSSQQAPPLPTDHRGSMALSMTIAGGPTESRPSLSPDISLQPVPLPPPLIVPPDEPHTTSGAGDPLGELPSPSDSIPMTVSDIHFRHSIQSSVSPISESRRTSAFRLSGSHRPPHPPLPTPDEQFAAVSTTRPTHSHSNSQGTMHRPYIMQKLMGLPLTGPGSATTTPLGSPTAPSISRPDLPEGARTATTSGRPRTADEALSHTGSRSAAEQQGNSGPPPASTGTNLSFGSRSAFGFLGRR</sequence>
<feature type="compositionally biased region" description="Low complexity" evidence="5">
    <location>
        <begin position="666"/>
        <end position="693"/>
    </location>
</feature>
<feature type="region of interest" description="Disordered" evidence="5">
    <location>
        <begin position="609"/>
        <end position="842"/>
    </location>
</feature>
<dbReference type="GeneID" id="72001068"/>
<feature type="region of interest" description="Disordered" evidence="5">
    <location>
        <begin position="854"/>
        <end position="941"/>
    </location>
</feature>
<evidence type="ECO:0000313" key="7">
    <source>
        <dbReference type="EMBL" id="KAH9839208.1"/>
    </source>
</evidence>
<evidence type="ECO:0000256" key="1">
    <source>
        <dbReference type="ARBA" id="ARBA00004167"/>
    </source>
</evidence>
<feature type="region of interest" description="Disordered" evidence="5">
    <location>
        <begin position="444"/>
        <end position="586"/>
    </location>
</feature>
<name>A0ABQ8KLM0_9APHY</name>
<evidence type="ECO:0000256" key="5">
    <source>
        <dbReference type="SAM" id="MobiDB-lite"/>
    </source>
</evidence>
<evidence type="ECO:0000256" key="6">
    <source>
        <dbReference type="SAM" id="Phobius"/>
    </source>
</evidence>
<feature type="compositionally biased region" description="Pro residues" evidence="5">
    <location>
        <begin position="742"/>
        <end position="752"/>
    </location>
</feature>
<protein>
    <submittedName>
        <fullName evidence="7">Uncharacterized protein</fullName>
    </submittedName>
</protein>
<feature type="region of interest" description="Disordered" evidence="5">
    <location>
        <begin position="181"/>
        <end position="201"/>
    </location>
</feature>
<keyword evidence="2 6" id="KW-0812">Transmembrane</keyword>
<feature type="compositionally biased region" description="Polar residues" evidence="5">
    <location>
        <begin position="861"/>
        <end position="875"/>
    </location>
</feature>
<feature type="compositionally biased region" description="Polar residues" evidence="5">
    <location>
        <begin position="903"/>
        <end position="931"/>
    </location>
</feature>
<comment type="caution">
    <text evidence="7">The sequence shown here is derived from an EMBL/GenBank/DDBJ whole genome shotgun (WGS) entry which is preliminary data.</text>
</comment>
<comment type="subcellular location">
    <subcellularLocation>
        <location evidence="1">Membrane</location>
        <topology evidence="1">Single-pass membrane protein</topology>
    </subcellularLocation>
</comment>
<feature type="compositionally biased region" description="Low complexity" evidence="5">
    <location>
        <begin position="183"/>
        <end position="197"/>
    </location>
</feature>
<dbReference type="Proteomes" id="UP000814176">
    <property type="component" value="Unassembled WGS sequence"/>
</dbReference>
<evidence type="ECO:0000256" key="4">
    <source>
        <dbReference type="ARBA" id="ARBA00023136"/>
    </source>
</evidence>
<feature type="compositionally biased region" description="Low complexity" evidence="5">
    <location>
        <begin position="787"/>
        <end position="796"/>
    </location>
</feature>
<dbReference type="Gene3D" id="2.60.120.260">
    <property type="entry name" value="Galactose-binding domain-like"/>
    <property type="match status" value="1"/>
</dbReference>
<gene>
    <name evidence="7" type="ORF">C8Q71DRAFT_703803</name>
</gene>
<dbReference type="InterPro" id="IPR051694">
    <property type="entry name" value="Immunoregulatory_rcpt-like"/>
</dbReference>
<feature type="transmembrane region" description="Helical" evidence="6">
    <location>
        <begin position="374"/>
        <end position="399"/>
    </location>
</feature>
<feature type="compositionally biased region" description="Polar residues" evidence="5">
    <location>
        <begin position="627"/>
        <end position="636"/>
    </location>
</feature>
<dbReference type="EMBL" id="JADCUA010000006">
    <property type="protein sequence ID" value="KAH9839208.1"/>
    <property type="molecule type" value="Genomic_DNA"/>
</dbReference>
<keyword evidence="8" id="KW-1185">Reference proteome</keyword>
<proteinExistence type="predicted"/>
<dbReference type="RefSeq" id="XP_047780963.1">
    <property type="nucleotide sequence ID" value="XM_047920336.1"/>
</dbReference>
<keyword evidence="4 6" id="KW-0472">Membrane</keyword>
<accession>A0ABQ8KLM0</accession>
<organism evidence="7 8">
    <name type="scientific">Rhodofomes roseus</name>
    <dbReference type="NCBI Taxonomy" id="34475"/>
    <lineage>
        <taxon>Eukaryota</taxon>
        <taxon>Fungi</taxon>
        <taxon>Dikarya</taxon>
        <taxon>Basidiomycota</taxon>
        <taxon>Agaricomycotina</taxon>
        <taxon>Agaricomycetes</taxon>
        <taxon>Polyporales</taxon>
        <taxon>Rhodofomes</taxon>
    </lineage>
</organism>
<feature type="compositionally biased region" description="Basic and acidic residues" evidence="5">
    <location>
        <begin position="469"/>
        <end position="481"/>
    </location>
</feature>